<evidence type="ECO:0000256" key="9">
    <source>
        <dbReference type="ARBA" id="ARBA00066937"/>
    </source>
</evidence>
<keyword evidence="2" id="KW-0963">Cytoplasm</keyword>
<dbReference type="eggNOG" id="KOG2671">
    <property type="taxonomic scope" value="Eukaryota"/>
</dbReference>
<protein>
    <recommendedName>
        <fullName evidence="9">tRNA (guanine(10)-N(2))-methyltransferase</fullName>
        <ecNumber evidence="9">2.1.1.214</ecNumber>
    </recommendedName>
</protein>
<evidence type="ECO:0000256" key="10">
    <source>
        <dbReference type="PROSITE-ProRule" id="PRU00959"/>
    </source>
</evidence>
<keyword evidence="15" id="KW-1185">Reference proteome</keyword>
<dbReference type="Gene3D" id="3.40.50.150">
    <property type="entry name" value="Vaccinia Virus protein VP39"/>
    <property type="match status" value="1"/>
</dbReference>
<feature type="region of interest" description="Disordered" evidence="11">
    <location>
        <begin position="455"/>
        <end position="496"/>
    </location>
</feature>
<keyword evidence="7 10" id="KW-0819">tRNA processing</keyword>
<accession>S8EHA0</accession>
<evidence type="ECO:0000256" key="4">
    <source>
        <dbReference type="ARBA" id="ARBA00022603"/>
    </source>
</evidence>
<dbReference type="EMBL" id="KE504126">
    <property type="protein sequence ID" value="EPT04532.1"/>
    <property type="molecule type" value="Genomic_DNA"/>
</dbReference>
<evidence type="ECO:0000256" key="6">
    <source>
        <dbReference type="ARBA" id="ARBA00022691"/>
    </source>
</evidence>
<dbReference type="PROSITE" id="PS00092">
    <property type="entry name" value="N6_MTASE"/>
    <property type="match status" value="1"/>
</dbReference>
<feature type="compositionally biased region" description="Basic and acidic residues" evidence="11">
    <location>
        <begin position="455"/>
        <end position="476"/>
    </location>
</feature>
<evidence type="ECO:0000256" key="1">
    <source>
        <dbReference type="ARBA" id="ARBA00004496"/>
    </source>
</evidence>
<sequence length="496" mass="57139">MTVQYLFVFAQVHEEFRIPELQSIAELHGFDVAFPPPVDVSRPFMIVELEDESHARMLAQRCILVKFVCELYARGKTYNELHEQVRTYRGKWEKYVQGASWKFFISAFNHTIPQRRQKDVVEDFNYMDFRGRIDMNNPEVTLACFEEYRDKRGTIRHKHEGDGNFEEVFFGRLIEEGTARPLVKTFDVKKRSYYGNTSMEAEVSLLMANQTLAAPGKLIYDPFIGTGSLAYTTAYFGALVFGSDIDGRQMRGKEKQPGIIRAAAQYGVARRIVDLCTFDVTRNPWRCGDLFDAIVTDPPYGVRAGAKRLGRKARPDNPPRIQPTQDFVSKRADDQPYIPPTMPYELSSLVADLVLLARYLLKPRGRLVFFLPTVTDEYEELDIQTMLCDGMEVVANSLQNFGTWGRRLITIRKTTTERYPPPTFAPPLDEPVDGQTHTPAHKDFREKYFQRFGKLRPELEQPESEGHNDSVTKTEIYESENYTAKEQRNVGVRNNE</sequence>
<comment type="subcellular location">
    <subcellularLocation>
        <location evidence="1">Cytoplasm</location>
    </subcellularLocation>
</comment>
<keyword evidence="8 10" id="KW-0694">RNA-binding</keyword>
<dbReference type="OrthoDB" id="296065at2759"/>
<dbReference type="PIRSF" id="PIRSF017259">
    <property type="entry name" value="tRNA_mtfrase_TRM11"/>
    <property type="match status" value="1"/>
</dbReference>
<dbReference type="HOGENOM" id="CLU_029646_3_0_1"/>
<dbReference type="Proteomes" id="UP000015241">
    <property type="component" value="Unassembled WGS sequence"/>
</dbReference>
<dbReference type="PROSITE" id="PS51627">
    <property type="entry name" value="SAM_MT_TRM11"/>
    <property type="match status" value="1"/>
</dbReference>
<feature type="region of interest" description="Disordered" evidence="11">
    <location>
        <begin position="417"/>
        <end position="439"/>
    </location>
</feature>
<dbReference type="Pfam" id="PF25904">
    <property type="entry name" value="Tmrp11_N"/>
    <property type="match status" value="1"/>
</dbReference>
<keyword evidence="4 10" id="KW-0489">Methyltransferase</keyword>
<dbReference type="FunCoup" id="S8EHA0">
    <property type="interactions" value="647"/>
</dbReference>
<feature type="compositionally biased region" description="Pro residues" evidence="11">
    <location>
        <begin position="419"/>
        <end position="429"/>
    </location>
</feature>
<dbReference type="InterPro" id="IPR016691">
    <property type="entry name" value="TRMT11"/>
</dbReference>
<dbReference type="EC" id="2.1.1.214" evidence="9"/>
<comment type="similarity">
    <text evidence="10">Belongs to the class I-like SAM-binding methyltransferase superfamily. TRM11 methyltransferase family.</text>
</comment>
<keyword evidence="3 10" id="KW-0820">tRNA-binding</keyword>
<dbReference type="GO" id="GO:0008033">
    <property type="term" value="P:tRNA processing"/>
    <property type="evidence" value="ECO:0007669"/>
    <property type="project" value="UniProtKB-UniRule"/>
</dbReference>
<dbReference type="GO" id="GO:0032259">
    <property type="term" value="P:methylation"/>
    <property type="evidence" value="ECO:0007669"/>
    <property type="project" value="UniProtKB-UniRule"/>
</dbReference>
<gene>
    <name evidence="14" type="ORF">FOMPIDRAFT_1156755</name>
</gene>
<keyword evidence="5 10" id="KW-0808">Transferase</keyword>
<name>S8EHA0_FOMSC</name>
<dbReference type="GO" id="GO:0000049">
    <property type="term" value="F:tRNA binding"/>
    <property type="evidence" value="ECO:0007669"/>
    <property type="project" value="UniProtKB-UniRule"/>
</dbReference>
<dbReference type="SUPFAM" id="SSF53335">
    <property type="entry name" value="S-adenosyl-L-methionine-dependent methyltransferases"/>
    <property type="match status" value="1"/>
</dbReference>
<dbReference type="AlphaFoldDB" id="S8EHA0"/>
<dbReference type="PRINTS" id="PR00507">
    <property type="entry name" value="N12N6MTFRASE"/>
</dbReference>
<evidence type="ECO:0000256" key="3">
    <source>
        <dbReference type="ARBA" id="ARBA00022555"/>
    </source>
</evidence>
<organism evidence="14 15">
    <name type="scientific">Fomitopsis schrenkii</name>
    <name type="common">Brown rot fungus</name>
    <dbReference type="NCBI Taxonomy" id="2126942"/>
    <lineage>
        <taxon>Eukaryota</taxon>
        <taxon>Fungi</taxon>
        <taxon>Dikarya</taxon>
        <taxon>Basidiomycota</taxon>
        <taxon>Agaricomycotina</taxon>
        <taxon>Agaricomycetes</taxon>
        <taxon>Polyporales</taxon>
        <taxon>Fomitopsis</taxon>
    </lineage>
</organism>
<dbReference type="Pfam" id="PF01170">
    <property type="entry name" value="UPF0020"/>
    <property type="match status" value="1"/>
</dbReference>
<evidence type="ECO:0000256" key="5">
    <source>
        <dbReference type="ARBA" id="ARBA00022679"/>
    </source>
</evidence>
<evidence type="ECO:0000259" key="13">
    <source>
        <dbReference type="Pfam" id="PF25904"/>
    </source>
</evidence>
<dbReference type="InterPro" id="IPR000241">
    <property type="entry name" value="RlmKL-like_Mtase"/>
</dbReference>
<feature type="domain" description="Ribosomal RNA large subunit methyltransferase K/L-like methyltransferase" evidence="12">
    <location>
        <begin position="190"/>
        <end position="308"/>
    </location>
</feature>
<dbReference type="GO" id="GO:0005737">
    <property type="term" value="C:cytoplasm"/>
    <property type="evidence" value="ECO:0007669"/>
    <property type="project" value="UniProtKB-SubCell"/>
</dbReference>
<reference evidence="14 15" key="1">
    <citation type="journal article" date="2012" name="Science">
        <title>The Paleozoic origin of enzymatic lignin decomposition reconstructed from 31 fungal genomes.</title>
        <authorList>
            <person name="Floudas D."/>
            <person name="Binder M."/>
            <person name="Riley R."/>
            <person name="Barry K."/>
            <person name="Blanchette R.A."/>
            <person name="Henrissat B."/>
            <person name="Martinez A.T."/>
            <person name="Otillar R."/>
            <person name="Spatafora J.W."/>
            <person name="Yadav J.S."/>
            <person name="Aerts A."/>
            <person name="Benoit I."/>
            <person name="Boyd A."/>
            <person name="Carlson A."/>
            <person name="Copeland A."/>
            <person name="Coutinho P.M."/>
            <person name="de Vries R.P."/>
            <person name="Ferreira P."/>
            <person name="Findley K."/>
            <person name="Foster B."/>
            <person name="Gaskell J."/>
            <person name="Glotzer D."/>
            <person name="Gorecki P."/>
            <person name="Heitman J."/>
            <person name="Hesse C."/>
            <person name="Hori C."/>
            <person name="Igarashi K."/>
            <person name="Jurgens J.A."/>
            <person name="Kallen N."/>
            <person name="Kersten P."/>
            <person name="Kohler A."/>
            <person name="Kuees U."/>
            <person name="Kumar T.K.A."/>
            <person name="Kuo A."/>
            <person name="LaButti K."/>
            <person name="Larrondo L.F."/>
            <person name="Lindquist E."/>
            <person name="Ling A."/>
            <person name="Lombard V."/>
            <person name="Lucas S."/>
            <person name="Lundell T."/>
            <person name="Martin R."/>
            <person name="McLaughlin D.J."/>
            <person name="Morgenstern I."/>
            <person name="Morin E."/>
            <person name="Murat C."/>
            <person name="Nagy L.G."/>
            <person name="Nolan M."/>
            <person name="Ohm R.A."/>
            <person name="Patyshakuliyeva A."/>
            <person name="Rokas A."/>
            <person name="Ruiz-Duenas F.J."/>
            <person name="Sabat G."/>
            <person name="Salamov A."/>
            <person name="Samejima M."/>
            <person name="Schmutz J."/>
            <person name="Slot J.C."/>
            <person name="St John F."/>
            <person name="Stenlid J."/>
            <person name="Sun H."/>
            <person name="Sun S."/>
            <person name="Syed K."/>
            <person name="Tsang A."/>
            <person name="Wiebenga A."/>
            <person name="Young D."/>
            <person name="Pisabarro A."/>
            <person name="Eastwood D.C."/>
            <person name="Martin F."/>
            <person name="Cullen D."/>
            <person name="Grigoriev I.V."/>
            <person name="Hibbett D.S."/>
        </authorList>
    </citation>
    <scope>NUCLEOTIDE SEQUENCE</scope>
    <source>
        <strain evidence="15">FP-58527</strain>
    </source>
</reference>
<dbReference type="PANTHER" id="PTHR13370:SF3">
    <property type="entry name" value="TRNA (GUANINE(10)-N2)-METHYLTRANSFERASE HOMOLOG"/>
    <property type="match status" value="1"/>
</dbReference>
<evidence type="ECO:0000256" key="11">
    <source>
        <dbReference type="SAM" id="MobiDB-lite"/>
    </source>
</evidence>
<proteinExistence type="inferred from homology"/>
<dbReference type="GO" id="GO:0043527">
    <property type="term" value="C:tRNA methyltransferase complex"/>
    <property type="evidence" value="ECO:0007669"/>
    <property type="project" value="UniProtKB-ARBA"/>
</dbReference>
<dbReference type="STRING" id="743788.S8EHA0"/>
<feature type="domain" description="tRNA (guanine(10)-N(2))-methyltransferase TRMT11 N-terminal" evidence="13">
    <location>
        <begin position="4"/>
        <end position="177"/>
    </location>
</feature>
<dbReference type="PANTHER" id="PTHR13370">
    <property type="entry name" value="RNA METHYLASE-RELATED"/>
    <property type="match status" value="1"/>
</dbReference>
<dbReference type="InterPro" id="IPR029063">
    <property type="entry name" value="SAM-dependent_MTases_sf"/>
</dbReference>
<evidence type="ECO:0000313" key="15">
    <source>
        <dbReference type="Proteomes" id="UP000015241"/>
    </source>
</evidence>
<dbReference type="InParanoid" id="S8EHA0"/>
<dbReference type="InterPro" id="IPR059073">
    <property type="entry name" value="TRMT11_N"/>
</dbReference>
<dbReference type="InterPro" id="IPR002052">
    <property type="entry name" value="DNA_methylase_N6_adenine_CS"/>
</dbReference>
<evidence type="ECO:0000313" key="14">
    <source>
        <dbReference type="EMBL" id="EPT04532.1"/>
    </source>
</evidence>
<evidence type="ECO:0000259" key="12">
    <source>
        <dbReference type="Pfam" id="PF01170"/>
    </source>
</evidence>
<evidence type="ECO:0000256" key="8">
    <source>
        <dbReference type="ARBA" id="ARBA00022884"/>
    </source>
</evidence>
<dbReference type="GO" id="GO:0160102">
    <property type="term" value="F:tRNA (guanine(10)-N2)-methyltransferase activity"/>
    <property type="evidence" value="ECO:0007669"/>
    <property type="project" value="UniProtKB-EC"/>
</dbReference>
<keyword evidence="6 10" id="KW-0949">S-adenosyl-L-methionine</keyword>
<evidence type="ECO:0000256" key="7">
    <source>
        <dbReference type="ARBA" id="ARBA00022694"/>
    </source>
</evidence>
<evidence type="ECO:0000256" key="2">
    <source>
        <dbReference type="ARBA" id="ARBA00022490"/>
    </source>
</evidence>